<dbReference type="EMBL" id="CAJNOM010000226">
    <property type="protein sequence ID" value="CAF1255090.1"/>
    <property type="molecule type" value="Genomic_DNA"/>
</dbReference>
<name>A0A814WLW7_9BILA</name>
<evidence type="ECO:0000313" key="3">
    <source>
        <dbReference type="EMBL" id="CAF1014660.1"/>
    </source>
</evidence>
<comment type="caution">
    <text evidence="4">The sequence shown here is derived from an EMBL/GenBank/DDBJ whole genome shotgun (WGS) entry which is preliminary data.</text>
</comment>
<proteinExistence type="predicted"/>
<dbReference type="Proteomes" id="UP000663832">
    <property type="component" value="Unassembled WGS sequence"/>
</dbReference>
<feature type="compositionally biased region" description="Basic and acidic residues" evidence="1">
    <location>
        <begin position="387"/>
        <end position="397"/>
    </location>
</feature>
<dbReference type="EMBL" id="CAJNOM010000188">
    <property type="protein sequence ID" value="CAF1200176.1"/>
    <property type="molecule type" value="Genomic_DNA"/>
</dbReference>
<dbReference type="AlphaFoldDB" id="A0A814WLW7"/>
<dbReference type="OrthoDB" id="10046487at2759"/>
<feature type="region of interest" description="Disordered" evidence="1">
    <location>
        <begin position="386"/>
        <end position="410"/>
    </location>
</feature>
<keyword evidence="2" id="KW-0472">Membrane</keyword>
<organism evidence="4 6">
    <name type="scientific">Adineta steineri</name>
    <dbReference type="NCBI Taxonomy" id="433720"/>
    <lineage>
        <taxon>Eukaryota</taxon>
        <taxon>Metazoa</taxon>
        <taxon>Spiralia</taxon>
        <taxon>Gnathifera</taxon>
        <taxon>Rotifera</taxon>
        <taxon>Eurotatoria</taxon>
        <taxon>Bdelloidea</taxon>
        <taxon>Adinetida</taxon>
        <taxon>Adinetidae</taxon>
        <taxon>Adineta</taxon>
    </lineage>
</organism>
<dbReference type="EMBL" id="CAJNOI010000078">
    <property type="protein sequence ID" value="CAF1014660.1"/>
    <property type="molecule type" value="Genomic_DNA"/>
</dbReference>
<evidence type="ECO:0000313" key="5">
    <source>
        <dbReference type="EMBL" id="CAF1255090.1"/>
    </source>
</evidence>
<keyword evidence="6" id="KW-1185">Reference proteome</keyword>
<evidence type="ECO:0000256" key="1">
    <source>
        <dbReference type="SAM" id="MobiDB-lite"/>
    </source>
</evidence>
<feature type="transmembrane region" description="Helical" evidence="2">
    <location>
        <begin position="189"/>
        <end position="214"/>
    </location>
</feature>
<feature type="transmembrane region" description="Helical" evidence="2">
    <location>
        <begin position="360"/>
        <end position="381"/>
    </location>
</feature>
<evidence type="ECO:0000256" key="2">
    <source>
        <dbReference type="SAM" id="Phobius"/>
    </source>
</evidence>
<evidence type="ECO:0000313" key="4">
    <source>
        <dbReference type="EMBL" id="CAF1200176.1"/>
    </source>
</evidence>
<feature type="transmembrane region" description="Helical" evidence="2">
    <location>
        <begin position="32"/>
        <end position="53"/>
    </location>
</feature>
<sequence length="498" mass="55381">MAKKAKDPAAAAAAKKPQAPVDPVKVGNLVRLLNILALVLAIGAFLLQLFAVLSHHWKWQVTGLGSLVSPSYHYAQPNIYNDSRLDQYYGLYSRDVKLYANNDEQLDVDANTRFPRLDDGEESLHHCLSQTSTLRGAFLACSDRVVSPEQCHCRRHAYWNFVIFFEVLALILLGIVVIVAALLSTEYRVLLKLAGAGLAIAAFLLLFIGFLLIVTHLKRETRSLADAYPYIHQRLSSKLAVPVGQPYAIRTKETILHQAVRRQAHETYRAYPLLPGQHPYNETHFQEYSEPSRGWVYKPYSSINVQPIAYAPLSQRGRPGPPTVPRRQTTPAPLHNEYGPLVGYDTVFDHTRAGIGAGTILSILAMILALLTGAILALSWLQGNKIEPPKPPKAPKEKKTKTKTTTTTTSSAEYVPLATDVPAVRPLIPSDYDSHRPIGDAIVTAQHVQQPPYGTHETRQEPVIVRDVVIRDEHPVVVTTQERSYPVNVETHQTAYNT</sequence>
<feature type="region of interest" description="Disordered" evidence="1">
    <location>
        <begin position="312"/>
        <end position="336"/>
    </location>
</feature>
<accession>A0A814WLW7</accession>
<dbReference type="Proteomes" id="UP000663877">
    <property type="component" value="Unassembled WGS sequence"/>
</dbReference>
<reference evidence="4" key="1">
    <citation type="submission" date="2021-02" db="EMBL/GenBank/DDBJ databases">
        <authorList>
            <person name="Nowell W R."/>
        </authorList>
    </citation>
    <scope>NUCLEOTIDE SEQUENCE</scope>
</reference>
<keyword evidence="2" id="KW-1133">Transmembrane helix</keyword>
<gene>
    <name evidence="3" type="ORF">BJG266_LOCUS16659</name>
    <name evidence="4" type="ORF">QVE165_LOCUS25762</name>
    <name evidence="5" type="ORF">QVE165_LOCUS28728</name>
</gene>
<dbReference type="Gene3D" id="1.20.140.150">
    <property type="match status" value="1"/>
</dbReference>
<protein>
    <submittedName>
        <fullName evidence="4">Uncharacterized protein</fullName>
    </submittedName>
</protein>
<evidence type="ECO:0000313" key="6">
    <source>
        <dbReference type="Proteomes" id="UP000663832"/>
    </source>
</evidence>
<keyword evidence="2" id="KW-0812">Transmembrane</keyword>
<feature type="transmembrane region" description="Helical" evidence="2">
    <location>
        <begin position="157"/>
        <end position="183"/>
    </location>
</feature>